<dbReference type="EMBL" id="JACCEM010000001">
    <property type="protein sequence ID" value="NYT47749.1"/>
    <property type="molecule type" value="Genomic_DNA"/>
</dbReference>
<comment type="caution">
    <text evidence="1">The sequence shown here is derived from an EMBL/GenBank/DDBJ whole genome shotgun (WGS) entry which is preliminary data.</text>
</comment>
<dbReference type="InterPro" id="IPR002514">
    <property type="entry name" value="Transposase_8"/>
</dbReference>
<dbReference type="Pfam" id="PF01527">
    <property type="entry name" value="HTH_Tnp_1"/>
    <property type="match status" value="1"/>
</dbReference>
<protein>
    <submittedName>
        <fullName evidence="1">Transposase</fullName>
    </submittedName>
</protein>
<dbReference type="AlphaFoldDB" id="A0A853FUC5"/>
<dbReference type="InterPro" id="IPR010921">
    <property type="entry name" value="Trp_repressor/repl_initiator"/>
</dbReference>
<organism evidence="1 2">
    <name type="scientific">Parapusillimonas granuli</name>
    <dbReference type="NCBI Taxonomy" id="380911"/>
    <lineage>
        <taxon>Bacteria</taxon>
        <taxon>Pseudomonadati</taxon>
        <taxon>Pseudomonadota</taxon>
        <taxon>Betaproteobacteria</taxon>
        <taxon>Burkholderiales</taxon>
        <taxon>Alcaligenaceae</taxon>
        <taxon>Parapusillimonas</taxon>
    </lineage>
</organism>
<dbReference type="GO" id="GO:0006313">
    <property type="term" value="P:DNA transposition"/>
    <property type="evidence" value="ECO:0007669"/>
    <property type="project" value="InterPro"/>
</dbReference>
<dbReference type="RefSeq" id="WP_180152773.1">
    <property type="nucleotide sequence ID" value="NZ_JACCEM010000001.1"/>
</dbReference>
<dbReference type="InterPro" id="IPR036388">
    <property type="entry name" value="WH-like_DNA-bd_sf"/>
</dbReference>
<sequence>MSSPEISYRNHPRRRFNRHFKREVVEILLEQAATVAEVARAYDLHPNQLCRWRNEYFRGEYGAVIAATPSVPTRLPVALVDTDAEPCVAIATAATPKCLDMPVVTKRLGRLRVILPKGQIHLEEVEPETLGLLIEALR</sequence>
<evidence type="ECO:0000313" key="2">
    <source>
        <dbReference type="Proteomes" id="UP000559809"/>
    </source>
</evidence>
<dbReference type="SUPFAM" id="SSF48295">
    <property type="entry name" value="TrpR-like"/>
    <property type="match status" value="1"/>
</dbReference>
<proteinExistence type="predicted"/>
<dbReference type="Proteomes" id="UP000559809">
    <property type="component" value="Unassembled WGS sequence"/>
</dbReference>
<dbReference type="GO" id="GO:0043565">
    <property type="term" value="F:sequence-specific DNA binding"/>
    <property type="evidence" value="ECO:0007669"/>
    <property type="project" value="InterPro"/>
</dbReference>
<evidence type="ECO:0000313" key="1">
    <source>
        <dbReference type="EMBL" id="NYT47749.1"/>
    </source>
</evidence>
<keyword evidence="2" id="KW-1185">Reference proteome</keyword>
<gene>
    <name evidence="1" type="ORF">H0A72_00335</name>
</gene>
<name>A0A853FUC5_9BURK</name>
<accession>A0A853FUC5</accession>
<dbReference type="GO" id="GO:0004803">
    <property type="term" value="F:transposase activity"/>
    <property type="evidence" value="ECO:0007669"/>
    <property type="project" value="InterPro"/>
</dbReference>
<dbReference type="Gene3D" id="1.10.10.10">
    <property type="entry name" value="Winged helix-like DNA-binding domain superfamily/Winged helix DNA-binding domain"/>
    <property type="match status" value="1"/>
</dbReference>
<reference evidence="1 2" key="1">
    <citation type="submission" date="2020-07" db="EMBL/GenBank/DDBJ databases">
        <title>Taxonomic revisions and descriptions of new bacterial species based on genomic comparisons in the high-G+C-content subgroup of the family Alcaligenaceae.</title>
        <authorList>
            <person name="Szabo A."/>
            <person name="Felfoldi T."/>
        </authorList>
    </citation>
    <scope>NUCLEOTIDE SEQUENCE [LARGE SCALE GENOMIC DNA]</scope>
    <source>
        <strain evidence="1 2">LMG 24012</strain>
    </source>
</reference>